<comment type="caution">
    <text evidence="3">The sequence shown here is derived from an EMBL/GenBank/DDBJ whole genome shotgun (WGS) entry which is preliminary data.</text>
</comment>
<dbReference type="Pfam" id="PF13860">
    <property type="entry name" value="FlgD_ig"/>
    <property type="match status" value="1"/>
</dbReference>
<sequence>MQFALRLGALAAAGAMCLAASGSDAAEIWSVQDGQTSLLFNTELMNELGLTVTGVEETPTGAVVLMDPDAPAWHFQMTPASDFSFEVEKGAFHATGPLSGHLAHLGTFSIRNNATGEVFAFRDFDVVPATQQTAIGPTTIFQLSEVGAAPLFDLVHGGIVYDRDSETMRVIGFDIQINSEFAQRLGRPELDGQFIGAGETMANVLWTDGAYAGENPGPNPEGTCDFRDVALGILSDISYINRDGVYPTGVVGLAMATTSCNLGNCDVEWHAPMQEDHPGIAMHLYRETAGVLEQIGVSDIKHGFFALSSSQCTPCQNPSNGSFLGVGCSDTYGVGNNSDRNWLAPRDEWQAYPGTWTCNGSHFSGGQNDCVRRHGSSGHGPTDHRLQVTDAELDIAGNYFFEGLYVVRGDQNRINNYGWRPCTFNRSGNSYNFSDGSGYPVIEGPKILTWGDMQSWGEFPGNGQIIVSSKVTSMPGNLWAYEYAILNFDSDIDVQSFSVPVGTSTISNIGFHDPNLNDLDSWDATVADGKITWTTTANVITYGEMYNFRFTSDAEPADGVADATGTGPGSPVISVDARIPGFDPASVGELAGAAGLQLRNAPNPLSASTTISFQLSETAETSLDIYDASGRQVRSLVSGDLAAGAHSFEWNGTRADGVKVPSGVYYYRLRAGQLQDVRSLRVLN</sequence>
<accession>A0A956NC21</accession>
<dbReference type="InterPro" id="IPR026444">
    <property type="entry name" value="Secre_tail"/>
</dbReference>
<dbReference type="NCBIfam" id="TIGR04183">
    <property type="entry name" value="Por_Secre_tail"/>
    <property type="match status" value="1"/>
</dbReference>
<evidence type="ECO:0000256" key="1">
    <source>
        <dbReference type="SAM" id="SignalP"/>
    </source>
</evidence>
<dbReference type="Proteomes" id="UP000739538">
    <property type="component" value="Unassembled WGS sequence"/>
</dbReference>
<dbReference type="EMBL" id="JAGQHS010000001">
    <property type="protein sequence ID" value="MCA9754229.1"/>
    <property type="molecule type" value="Genomic_DNA"/>
</dbReference>
<feature type="signal peptide" evidence="1">
    <location>
        <begin position="1"/>
        <end position="25"/>
    </location>
</feature>
<proteinExistence type="predicted"/>
<name>A0A956NC21_UNCEI</name>
<protein>
    <submittedName>
        <fullName evidence="3">T9SS type A sorting domain-containing protein</fullName>
    </submittedName>
</protein>
<evidence type="ECO:0000313" key="4">
    <source>
        <dbReference type="Proteomes" id="UP000739538"/>
    </source>
</evidence>
<feature type="chain" id="PRO_5037513486" evidence="1">
    <location>
        <begin position="26"/>
        <end position="684"/>
    </location>
</feature>
<gene>
    <name evidence="3" type="ORF">KDA27_00395</name>
</gene>
<dbReference type="InterPro" id="IPR025965">
    <property type="entry name" value="FlgD/Vpr_Ig-like"/>
</dbReference>
<evidence type="ECO:0000313" key="3">
    <source>
        <dbReference type="EMBL" id="MCA9754229.1"/>
    </source>
</evidence>
<feature type="domain" description="FlgD/Vpr Ig-like" evidence="2">
    <location>
        <begin position="608"/>
        <end position="671"/>
    </location>
</feature>
<evidence type="ECO:0000259" key="2">
    <source>
        <dbReference type="Pfam" id="PF13860"/>
    </source>
</evidence>
<reference evidence="3" key="1">
    <citation type="submission" date="2020-04" db="EMBL/GenBank/DDBJ databases">
        <authorList>
            <person name="Zhang T."/>
        </authorList>
    </citation>
    <scope>NUCLEOTIDE SEQUENCE</scope>
    <source>
        <strain evidence="3">HKST-UBA02</strain>
    </source>
</reference>
<dbReference type="AlphaFoldDB" id="A0A956NC21"/>
<reference evidence="3" key="2">
    <citation type="journal article" date="2021" name="Microbiome">
        <title>Successional dynamics and alternative stable states in a saline activated sludge microbial community over 9 years.</title>
        <authorList>
            <person name="Wang Y."/>
            <person name="Ye J."/>
            <person name="Ju F."/>
            <person name="Liu L."/>
            <person name="Boyd J.A."/>
            <person name="Deng Y."/>
            <person name="Parks D.H."/>
            <person name="Jiang X."/>
            <person name="Yin X."/>
            <person name="Woodcroft B.J."/>
            <person name="Tyson G.W."/>
            <person name="Hugenholtz P."/>
            <person name="Polz M.F."/>
            <person name="Zhang T."/>
        </authorList>
    </citation>
    <scope>NUCLEOTIDE SEQUENCE</scope>
    <source>
        <strain evidence="3">HKST-UBA02</strain>
    </source>
</reference>
<keyword evidence="1" id="KW-0732">Signal</keyword>
<organism evidence="3 4">
    <name type="scientific">Eiseniibacteriota bacterium</name>
    <dbReference type="NCBI Taxonomy" id="2212470"/>
    <lineage>
        <taxon>Bacteria</taxon>
        <taxon>Candidatus Eiseniibacteriota</taxon>
    </lineage>
</organism>
<dbReference type="Gene3D" id="2.60.40.4070">
    <property type="match status" value="1"/>
</dbReference>